<protein>
    <submittedName>
        <fullName evidence="3">Anti-sigma factor</fullName>
    </submittedName>
</protein>
<proteinExistence type="predicted"/>
<evidence type="ECO:0000313" key="3">
    <source>
        <dbReference type="EMBL" id="MBU9722942.1"/>
    </source>
</evidence>
<dbReference type="Pfam" id="PF10099">
    <property type="entry name" value="RskA_C"/>
    <property type="match status" value="1"/>
</dbReference>
<accession>A0ABS6JWH0</accession>
<dbReference type="InterPro" id="IPR018764">
    <property type="entry name" value="RskA_C"/>
</dbReference>
<keyword evidence="4" id="KW-1185">Reference proteome</keyword>
<sequence>MSCKHGFTEELIYDFVAGNLDVVFAKRVEKHLKVCDDCQSIYHTWVEIYEGNTSVVKGQPPTSVKKRVMGTVRKERSRVSFLKQPAFLFLSVGVTIVFLLIGVTLGQTTSYELSDGDEGLDGVHGGGIEVTEGLGGLPAEREDVEFSATARSELEYKEQMESLQPFLVKEETNVYEILPEYNENIKGYVWINQDSNELMLFVDGLPPVALKDYQGWVQTANEVKNAGVIKTSGETGLVYYQDRSIKTLEHIMLSREPLGGSDELTDPNPVFIQLNSR</sequence>
<keyword evidence="1" id="KW-1133">Transmembrane helix</keyword>
<comment type="caution">
    <text evidence="3">The sequence shown here is derived from an EMBL/GenBank/DDBJ whole genome shotgun (WGS) entry which is preliminary data.</text>
</comment>
<dbReference type="Gene3D" id="1.10.10.1320">
    <property type="entry name" value="Anti-sigma factor, zinc-finger domain"/>
    <property type="match status" value="1"/>
</dbReference>
<gene>
    <name evidence="3" type="ORF">KS407_16105</name>
</gene>
<evidence type="ECO:0000256" key="1">
    <source>
        <dbReference type="SAM" id="Phobius"/>
    </source>
</evidence>
<feature type="domain" description="Anti-sigma K factor RskA C-terminal" evidence="2">
    <location>
        <begin position="182"/>
        <end position="263"/>
    </location>
</feature>
<dbReference type="EMBL" id="JAHQCR010000064">
    <property type="protein sequence ID" value="MBU9722942.1"/>
    <property type="molecule type" value="Genomic_DNA"/>
</dbReference>
<name>A0ABS6JWH0_9BACI</name>
<organism evidence="3 4">
    <name type="scientific">Evansella alkalicola</name>
    <dbReference type="NCBI Taxonomy" id="745819"/>
    <lineage>
        <taxon>Bacteria</taxon>
        <taxon>Bacillati</taxon>
        <taxon>Bacillota</taxon>
        <taxon>Bacilli</taxon>
        <taxon>Bacillales</taxon>
        <taxon>Bacillaceae</taxon>
        <taxon>Evansella</taxon>
    </lineage>
</organism>
<dbReference type="Proteomes" id="UP000790580">
    <property type="component" value="Unassembled WGS sequence"/>
</dbReference>
<keyword evidence="1" id="KW-0472">Membrane</keyword>
<dbReference type="InterPro" id="IPR041916">
    <property type="entry name" value="Anti_sigma_zinc_sf"/>
</dbReference>
<keyword evidence="1" id="KW-0812">Transmembrane</keyword>
<evidence type="ECO:0000313" key="4">
    <source>
        <dbReference type="Proteomes" id="UP000790580"/>
    </source>
</evidence>
<reference evidence="3 4" key="1">
    <citation type="submission" date="2021-06" db="EMBL/GenBank/DDBJ databases">
        <title>Bacillus sp. RD4P76, an endophyte from a halophyte.</title>
        <authorList>
            <person name="Sun J.-Q."/>
        </authorList>
    </citation>
    <scope>NUCLEOTIDE SEQUENCE [LARGE SCALE GENOMIC DNA]</scope>
    <source>
        <strain evidence="3 4">JCM 17098</strain>
    </source>
</reference>
<dbReference type="RefSeq" id="WP_088073672.1">
    <property type="nucleotide sequence ID" value="NZ_JAHQCR010000064.1"/>
</dbReference>
<evidence type="ECO:0000259" key="2">
    <source>
        <dbReference type="Pfam" id="PF10099"/>
    </source>
</evidence>
<feature type="transmembrane region" description="Helical" evidence="1">
    <location>
        <begin position="86"/>
        <end position="105"/>
    </location>
</feature>